<dbReference type="GeneID" id="92006900"/>
<feature type="region of interest" description="Disordered" evidence="1">
    <location>
        <begin position="77"/>
        <end position="97"/>
    </location>
</feature>
<evidence type="ECO:0000313" key="3">
    <source>
        <dbReference type="Proteomes" id="UP001430584"/>
    </source>
</evidence>
<proteinExistence type="predicted"/>
<protein>
    <submittedName>
        <fullName evidence="2">Uncharacterized protein</fullName>
    </submittedName>
</protein>
<keyword evidence="3" id="KW-1185">Reference proteome</keyword>
<dbReference type="Proteomes" id="UP001430584">
    <property type="component" value="Unassembled WGS sequence"/>
</dbReference>
<evidence type="ECO:0000256" key="1">
    <source>
        <dbReference type="SAM" id="MobiDB-lite"/>
    </source>
</evidence>
<feature type="compositionally biased region" description="Low complexity" evidence="1">
    <location>
        <begin position="120"/>
        <end position="137"/>
    </location>
</feature>
<organism evidence="2 3">
    <name type="scientific">Diplodia seriata</name>
    <dbReference type="NCBI Taxonomy" id="420778"/>
    <lineage>
        <taxon>Eukaryota</taxon>
        <taxon>Fungi</taxon>
        <taxon>Dikarya</taxon>
        <taxon>Ascomycota</taxon>
        <taxon>Pezizomycotina</taxon>
        <taxon>Dothideomycetes</taxon>
        <taxon>Dothideomycetes incertae sedis</taxon>
        <taxon>Botryosphaeriales</taxon>
        <taxon>Botryosphaeriaceae</taxon>
        <taxon>Diplodia</taxon>
    </lineage>
</organism>
<comment type="caution">
    <text evidence="2">The sequence shown here is derived from an EMBL/GenBank/DDBJ whole genome shotgun (WGS) entry which is preliminary data.</text>
</comment>
<dbReference type="EMBL" id="JAJVCZ030000003">
    <property type="protein sequence ID" value="KAL0261385.1"/>
    <property type="molecule type" value="Genomic_DNA"/>
</dbReference>
<evidence type="ECO:0000313" key="2">
    <source>
        <dbReference type="EMBL" id="KAL0261385.1"/>
    </source>
</evidence>
<reference evidence="2 3" key="1">
    <citation type="submission" date="2024-02" db="EMBL/GenBank/DDBJ databases">
        <title>De novo assembly and annotation of 12 fungi associated with fruit tree decline syndrome in Ontario, Canada.</title>
        <authorList>
            <person name="Sulman M."/>
            <person name="Ellouze W."/>
            <person name="Ilyukhin E."/>
        </authorList>
    </citation>
    <scope>NUCLEOTIDE SEQUENCE [LARGE SCALE GENOMIC DNA]</scope>
    <source>
        <strain evidence="2 3">FDS-637</strain>
    </source>
</reference>
<sequence>MTDPGAAHLWIHDAFSVTACITLCLDLFYRDPNDFECTESRHIVEEALESLQNAEDSMIAQRGARLVSLLLAKVQKPSSSGTENTNKRKASDPDSIGSVKRLRRFDMDAFVRAFYEDSQESTPSSPAASAVTAPQSPDQWNDSLPAEKPSDVDESYTHRLLREAENREGPRSRTSNDMLSPRGNFENVSSLENLLFLAQTYNL</sequence>
<feature type="compositionally biased region" description="Basic and acidic residues" evidence="1">
    <location>
        <begin position="148"/>
        <end position="171"/>
    </location>
</feature>
<accession>A0ABR3CL74</accession>
<dbReference type="RefSeq" id="XP_066634414.1">
    <property type="nucleotide sequence ID" value="XM_066774295.1"/>
</dbReference>
<name>A0ABR3CL74_9PEZI</name>
<feature type="region of interest" description="Disordered" evidence="1">
    <location>
        <begin position="116"/>
        <end position="184"/>
    </location>
</feature>
<gene>
    <name evidence="2" type="ORF">SLS55_002815</name>
</gene>